<accession>A0AAE4MA78</accession>
<sequence length="71" mass="8165">MKDQNHGYCQRAAVSRGVTKYNTTYQHINPGPRVLKVPPLIFRDKHESPKMTTSKNRMAARKERRASLNPS</sequence>
<feature type="region of interest" description="Disordered" evidence="1">
    <location>
        <begin position="44"/>
        <end position="71"/>
    </location>
</feature>
<evidence type="ECO:0000313" key="3">
    <source>
        <dbReference type="Proteomes" id="UP001273136"/>
    </source>
</evidence>
<reference evidence="2" key="1">
    <citation type="submission" date="2023-06" db="EMBL/GenBank/DDBJ databases">
        <title>Genome sequence of Methancorpusculaceae sp. Ag1.</title>
        <authorList>
            <person name="Protasov E."/>
            <person name="Platt K."/>
            <person name="Poehlein A."/>
            <person name="Daniel R."/>
            <person name="Brune A."/>
        </authorList>
    </citation>
    <scope>NUCLEOTIDE SEQUENCE</scope>
    <source>
        <strain evidence="2">Ag1</strain>
    </source>
</reference>
<protein>
    <submittedName>
        <fullName evidence="2">Uncharacterized protein</fullName>
    </submittedName>
</protein>
<evidence type="ECO:0000313" key="2">
    <source>
        <dbReference type="EMBL" id="MDV0441115.1"/>
    </source>
</evidence>
<gene>
    <name evidence="2" type="ORF">McpAg1_02940</name>
</gene>
<dbReference type="EMBL" id="JAWDKA010000001">
    <property type="protein sequence ID" value="MDV0441115.1"/>
    <property type="molecule type" value="Genomic_DNA"/>
</dbReference>
<evidence type="ECO:0000256" key="1">
    <source>
        <dbReference type="SAM" id="MobiDB-lite"/>
    </source>
</evidence>
<dbReference type="AlphaFoldDB" id="A0AAE4MA78"/>
<name>A0AAE4MA78_9EURY</name>
<organism evidence="2 3">
    <name type="scientific">Methanorbis furvi</name>
    <dbReference type="NCBI Taxonomy" id="3028299"/>
    <lineage>
        <taxon>Archaea</taxon>
        <taxon>Methanobacteriati</taxon>
        <taxon>Methanobacteriota</taxon>
        <taxon>Stenosarchaea group</taxon>
        <taxon>Methanomicrobia</taxon>
        <taxon>Methanomicrobiales</taxon>
        <taxon>Methanocorpusculaceae</taxon>
        <taxon>Methanorbis</taxon>
    </lineage>
</organism>
<dbReference type="Proteomes" id="UP001273136">
    <property type="component" value="Unassembled WGS sequence"/>
</dbReference>
<keyword evidence="3" id="KW-1185">Reference proteome</keyword>
<comment type="caution">
    <text evidence="2">The sequence shown here is derived from an EMBL/GenBank/DDBJ whole genome shotgun (WGS) entry which is preliminary data.</text>
</comment>
<proteinExistence type="predicted"/>